<dbReference type="RefSeq" id="WP_210653554.1">
    <property type="nucleotide sequence ID" value="NZ_JAGKQQ010000001.1"/>
</dbReference>
<dbReference type="PANTHER" id="PTHR38016:SF1">
    <property type="entry name" value="LIMITING CO2-INDUCIBLE PROTEIN B_C BETA CARBONYIC ANHYDRASE DOMAIN-CONTAINING PROTEIN"/>
    <property type="match status" value="1"/>
</dbReference>
<sequence>MMDIRASDPVRRYYPDALKSSWFITAFLSYMKHALKISEKQIAFLTSICSDDLNSVEWPRTGMVGPFVQGGLDGYPFAGKTGLGAFSHHIPDGGGAMLLYGPHVGITQSGLVGQVVRPGQSKPTTCCGAAAAALGKLENDQILPKPPSQFAENDYQQEKLEQLVLAHKDAILSAGPQGGPQRFIQMSEAIRREQQQAMASLLTHVDFERPAFLFGCILINEDAGHESSIALRAAGRIDHGKYEDLTEPFKQYAEPRFKELQAGKADAFK</sequence>
<name>A0ABS5BP32_9BACT</name>
<dbReference type="Pfam" id="PF18599">
    <property type="entry name" value="LCIB_C_CA"/>
    <property type="match status" value="1"/>
</dbReference>
<accession>A0ABS5BP32</accession>
<gene>
    <name evidence="2" type="ORF">J8F10_09305</name>
</gene>
<feature type="domain" description="Limiting CO2-inducible protein B/C beta carbonyic anhydrase" evidence="1">
    <location>
        <begin position="32"/>
        <end position="225"/>
    </location>
</feature>
<evidence type="ECO:0000313" key="3">
    <source>
        <dbReference type="Proteomes" id="UP000676565"/>
    </source>
</evidence>
<proteinExistence type="predicted"/>
<protein>
    <recommendedName>
        <fullName evidence="1">Limiting CO2-inducible protein B/C beta carbonyic anhydrase domain-containing protein</fullName>
    </recommendedName>
</protein>
<comment type="caution">
    <text evidence="2">The sequence shown here is derived from an EMBL/GenBank/DDBJ whole genome shotgun (WGS) entry which is preliminary data.</text>
</comment>
<keyword evidence="3" id="KW-1185">Reference proteome</keyword>
<reference evidence="2 3" key="1">
    <citation type="submission" date="2021-04" db="EMBL/GenBank/DDBJ databases">
        <authorList>
            <person name="Ivanova A."/>
        </authorList>
    </citation>
    <scope>NUCLEOTIDE SEQUENCE [LARGE SCALE GENOMIC DNA]</scope>
    <source>
        <strain evidence="2 3">G18</strain>
    </source>
</reference>
<dbReference type="PANTHER" id="PTHR38016">
    <property type="entry name" value="UNNAMED PRODUCT"/>
    <property type="match status" value="1"/>
</dbReference>
<organism evidence="2 3">
    <name type="scientific">Gemmata palustris</name>
    <dbReference type="NCBI Taxonomy" id="2822762"/>
    <lineage>
        <taxon>Bacteria</taxon>
        <taxon>Pseudomonadati</taxon>
        <taxon>Planctomycetota</taxon>
        <taxon>Planctomycetia</taxon>
        <taxon>Gemmatales</taxon>
        <taxon>Gemmataceae</taxon>
        <taxon>Gemmata</taxon>
    </lineage>
</organism>
<dbReference type="EMBL" id="JAGKQQ010000001">
    <property type="protein sequence ID" value="MBP3955477.1"/>
    <property type="molecule type" value="Genomic_DNA"/>
</dbReference>
<evidence type="ECO:0000313" key="2">
    <source>
        <dbReference type="EMBL" id="MBP3955477.1"/>
    </source>
</evidence>
<dbReference type="InterPro" id="IPR040703">
    <property type="entry name" value="LCIB/C_CA"/>
</dbReference>
<dbReference type="Proteomes" id="UP000676565">
    <property type="component" value="Unassembled WGS sequence"/>
</dbReference>
<evidence type="ECO:0000259" key="1">
    <source>
        <dbReference type="Pfam" id="PF18599"/>
    </source>
</evidence>